<dbReference type="Proteomes" id="UP001391051">
    <property type="component" value="Unassembled WGS sequence"/>
</dbReference>
<protein>
    <submittedName>
        <fullName evidence="2">Uncharacterized protein</fullName>
    </submittedName>
</protein>
<evidence type="ECO:0000256" key="1">
    <source>
        <dbReference type="SAM" id="MobiDB-lite"/>
    </source>
</evidence>
<dbReference type="EMBL" id="JAQQWE010000009">
    <property type="protein sequence ID" value="KAK7940728.1"/>
    <property type="molecule type" value="Genomic_DNA"/>
</dbReference>
<feature type="compositionally biased region" description="Low complexity" evidence="1">
    <location>
        <begin position="92"/>
        <end position="102"/>
    </location>
</feature>
<gene>
    <name evidence="2" type="ORF">PG986_013115</name>
</gene>
<sequence length="231" mass="22577">MSFVLFRDAECGRPSPNQPTYLSLGTCLDVPVEAGSILVGTLPGCPNNGLPTLFISSNKGCAFPTETSGSGSGSGGGSGGGTYSGGGGGSSEGHNSSSTSGSGNEGEEGSGGSSSEGVGQSGGEYTSAPWYHPPPTFAQGSNAVAAQADAATGTEGFAGVNITGTCTQLKGQSIGSVQFACPEFARQLGPTATSTSGGGESLRVQSRSRSCGAVWWTLMGGWVVLGLLGGG</sequence>
<dbReference type="RefSeq" id="XP_066693480.1">
    <property type="nucleotide sequence ID" value="XM_066849337.1"/>
</dbReference>
<name>A0ABR1PUN9_9PEZI</name>
<proteinExistence type="predicted"/>
<comment type="caution">
    <text evidence="2">The sequence shown here is derived from an EMBL/GenBank/DDBJ whole genome shotgun (WGS) entry which is preliminary data.</text>
</comment>
<accession>A0ABR1PUN9</accession>
<organism evidence="2 3">
    <name type="scientific">Apiospora aurea</name>
    <dbReference type="NCBI Taxonomy" id="335848"/>
    <lineage>
        <taxon>Eukaryota</taxon>
        <taxon>Fungi</taxon>
        <taxon>Dikarya</taxon>
        <taxon>Ascomycota</taxon>
        <taxon>Pezizomycotina</taxon>
        <taxon>Sordariomycetes</taxon>
        <taxon>Xylariomycetidae</taxon>
        <taxon>Amphisphaeriales</taxon>
        <taxon>Apiosporaceae</taxon>
        <taxon>Apiospora</taxon>
    </lineage>
</organism>
<feature type="compositionally biased region" description="Gly residues" evidence="1">
    <location>
        <begin position="109"/>
        <end position="122"/>
    </location>
</feature>
<feature type="region of interest" description="Disordered" evidence="1">
    <location>
        <begin position="65"/>
        <end position="139"/>
    </location>
</feature>
<keyword evidence="3" id="KW-1185">Reference proteome</keyword>
<feature type="compositionally biased region" description="Gly residues" evidence="1">
    <location>
        <begin position="70"/>
        <end position="91"/>
    </location>
</feature>
<evidence type="ECO:0000313" key="3">
    <source>
        <dbReference type="Proteomes" id="UP001391051"/>
    </source>
</evidence>
<reference evidence="2 3" key="1">
    <citation type="submission" date="2023-01" db="EMBL/GenBank/DDBJ databases">
        <title>Analysis of 21 Apiospora genomes using comparative genomics revels a genus with tremendous synthesis potential of carbohydrate active enzymes and secondary metabolites.</title>
        <authorList>
            <person name="Sorensen T."/>
        </authorList>
    </citation>
    <scope>NUCLEOTIDE SEQUENCE [LARGE SCALE GENOMIC DNA]</scope>
    <source>
        <strain evidence="2 3">CBS 24483</strain>
    </source>
</reference>
<evidence type="ECO:0000313" key="2">
    <source>
        <dbReference type="EMBL" id="KAK7940728.1"/>
    </source>
</evidence>
<dbReference type="GeneID" id="92082399"/>